<dbReference type="AlphaFoldDB" id="D7G4R8"/>
<feature type="coiled-coil region" evidence="1">
    <location>
        <begin position="124"/>
        <end position="224"/>
    </location>
</feature>
<dbReference type="Proteomes" id="UP000002630">
    <property type="component" value="Linkage Group LG08"/>
</dbReference>
<gene>
    <name evidence="3" type="ORF">Esi_0058_0033</name>
</gene>
<evidence type="ECO:0000313" key="4">
    <source>
        <dbReference type="Proteomes" id="UP000002630"/>
    </source>
</evidence>
<keyword evidence="4" id="KW-1185">Reference proteome</keyword>
<evidence type="ECO:0000256" key="1">
    <source>
        <dbReference type="SAM" id="Coils"/>
    </source>
</evidence>
<dbReference type="STRING" id="2880.D7G4R8"/>
<dbReference type="OrthoDB" id="10653461at2759"/>
<feature type="coiled-coil region" evidence="1">
    <location>
        <begin position="346"/>
        <end position="442"/>
    </location>
</feature>
<organism evidence="3 4">
    <name type="scientific">Ectocarpus siliculosus</name>
    <name type="common">Brown alga</name>
    <name type="synonym">Conferva siliculosa</name>
    <dbReference type="NCBI Taxonomy" id="2880"/>
    <lineage>
        <taxon>Eukaryota</taxon>
        <taxon>Sar</taxon>
        <taxon>Stramenopiles</taxon>
        <taxon>Ochrophyta</taxon>
        <taxon>PX clade</taxon>
        <taxon>Phaeophyceae</taxon>
        <taxon>Ectocarpales</taxon>
        <taxon>Ectocarpaceae</taxon>
        <taxon>Ectocarpus</taxon>
    </lineage>
</organism>
<dbReference type="InParanoid" id="D7G4R8"/>
<evidence type="ECO:0000256" key="2">
    <source>
        <dbReference type="SAM" id="MobiDB-lite"/>
    </source>
</evidence>
<feature type="compositionally biased region" description="Basic and acidic residues" evidence="2">
    <location>
        <begin position="490"/>
        <end position="503"/>
    </location>
</feature>
<proteinExistence type="predicted"/>
<sequence length="748" mass="82623">MLRYDSLKTTFEARLASLASTIRLAVESTQQDQVLVQLNASENTREFAPAHAQALIKQYLASERDTFSHDLAIRLAEVEAELLRCSRHNEELRSVVAVLKGEAARGERSRSEAIAVDADIQELRREYQIALEDSSVECRQLQAELSHSKRRSSVLKGERDEQAAQSRSLQQALADAGAKELEVTRLNEELREEKSRGVKLSSELAQAQQRLDALASSHQELKFQTQCLEKDLTQRDRRLQLADANKRKSEARFREAVTRMESLMEGEAKDCAAAIKNLRDKALLAKERLSTEVERLRGDNGHLRKGIAVAEARGSELELRLQAALKSKETDATAAAAREEALRATAEQARTRADTMSQSLAEAIREQSGLLTETANAKVAAEVLEAKSRAAEVENMLAEKLQEASTHISELRTVLRQEVRRREAAEAEVSEAQGYLKSSRQELGELRHLAWKLEQMGRNSFAHMDGNSQAVSHLEGELHARGVAGTVGGEEARRGANREEERKHGRSLPSGGWARGRSEGGGKEEAGLLCARRRSVPQALSSWKGGQRLFLAALAGLRAELRCVNTQLGKAKAENEEFVRHCTERVAVRVERLERAVQQADRKQAEAQRQASEAEAAGATDRKSADTLKRVVKGISSILLDRLGVAMPTCLDGGEDVGERGEGKGVALRLYDIRLFIMYPSCLMLRRATEDPANHPFFYSTSRDVGERLGGAYRCSHRRLEQGEGTCQAGSSRSASWGLLGAGGWQKS</sequence>
<protein>
    <submittedName>
        <fullName evidence="3">Uncharacterized protein</fullName>
    </submittedName>
</protein>
<feature type="region of interest" description="Disordered" evidence="2">
    <location>
        <begin position="486"/>
        <end position="523"/>
    </location>
</feature>
<dbReference type="EMBL" id="FN649733">
    <property type="protein sequence ID" value="CBJ27161.1"/>
    <property type="molecule type" value="Genomic_DNA"/>
</dbReference>
<dbReference type="EMBL" id="FN648796">
    <property type="protein sequence ID" value="CBJ27161.1"/>
    <property type="molecule type" value="Genomic_DNA"/>
</dbReference>
<accession>D7G4R8</accession>
<name>D7G4R8_ECTSI</name>
<evidence type="ECO:0000313" key="3">
    <source>
        <dbReference type="EMBL" id="CBJ27161.1"/>
    </source>
</evidence>
<reference evidence="3 4" key="1">
    <citation type="journal article" date="2010" name="Nature">
        <title>The Ectocarpus genome and the independent evolution of multicellularity in brown algae.</title>
        <authorList>
            <person name="Cock J.M."/>
            <person name="Sterck L."/>
            <person name="Rouze P."/>
            <person name="Scornet D."/>
            <person name="Allen A.E."/>
            <person name="Amoutzias G."/>
            <person name="Anthouard V."/>
            <person name="Artiguenave F."/>
            <person name="Aury J.M."/>
            <person name="Badger J.H."/>
            <person name="Beszteri B."/>
            <person name="Billiau K."/>
            <person name="Bonnet E."/>
            <person name="Bothwell J.H."/>
            <person name="Bowler C."/>
            <person name="Boyen C."/>
            <person name="Brownlee C."/>
            <person name="Carrano C.J."/>
            <person name="Charrier B."/>
            <person name="Cho G.Y."/>
            <person name="Coelho S.M."/>
            <person name="Collen J."/>
            <person name="Corre E."/>
            <person name="Da Silva C."/>
            <person name="Delage L."/>
            <person name="Delaroque N."/>
            <person name="Dittami S.M."/>
            <person name="Doulbeau S."/>
            <person name="Elias M."/>
            <person name="Farnham G."/>
            <person name="Gachon C.M."/>
            <person name="Gschloessl B."/>
            <person name="Heesch S."/>
            <person name="Jabbari K."/>
            <person name="Jubin C."/>
            <person name="Kawai H."/>
            <person name="Kimura K."/>
            <person name="Kloareg B."/>
            <person name="Kupper F.C."/>
            <person name="Lang D."/>
            <person name="Le Bail A."/>
            <person name="Leblanc C."/>
            <person name="Lerouge P."/>
            <person name="Lohr M."/>
            <person name="Lopez P.J."/>
            <person name="Martens C."/>
            <person name="Maumus F."/>
            <person name="Michel G."/>
            <person name="Miranda-Saavedra D."/>
            <person name="Morales J."/>
            <person name="Moreau H."/>
            <person name="Motomura T."/>
            <person name="Nagasato C."/>
            <person name="Napoli C.A."/>
            <person name="Nelson D.R."/>
            <person name="Nyvall-Collen P."/>
            <person name="Peters A.F."/>
            <person name="Pommier C."/>
            <person name="Potin P."/>
            <person name="Poulain J."/>
            <person name="Quesneville H."/>
            <person name="Read B."/>
            <person name="Rensing S.A."/>
            <person name="Ritter A."/>
            <person name="Rousvoal S."/>
            <person name="Samanta M."/>
            <person name="Samson G."/>
            <person name="Schroeder D.C."/>
            <person name="Segurens B."/>
            <person name="Strittmatter M."/>
            <person name="Tonon T."/>
            <person name="Tregear J.W."/>
            <person name="Valentin K."/>
            <person name="von Dassow P."/>
            <person name="Yamagishi T."/>
            <person name="Van de Peer Y."/>
            <person name="Wincker P."/>
        </authorList>
    </citation>
    <scope>NUCLEOTIDE SEQUENCE [LARGE SCALE GENOMIC DNA]</scope>
    <source>
        <strain evidence="4">Ec32 / CCAP1310/4</strain>
    </source>
</reference>
<feature type="compositionally biased region" description="Low complexity" evidence="2">
    <location>
        <begin position="607"/>
        <end position="619"/>
    </location>
</feature>
<feature type="region of interest" description="Disordered" evidence="2">
    <location>
        <begin position="601"/>
        <end position="621"/>
    </location>
</feature>
<keyword evidence="1" id="KW-0175">Coiled coil</keyword>